<evidence type="ECO:0000256" key="6">
    <source>
        <dbReference type="ARBA" id="ARBA00022840"/>
    </source>
</evidence>
<protein>
    <submittedName>
        <fullName evidence="11">ABC-2 type transporter</fullName>
    </submittedName>
</protein>
<accession>A0ABN7A5E7</accession>
<proteinExistence type="inferred from homology"/>
<evidence type="ECO:0000256" key="4">
    <source>
        <dbReference type="ARBA" id="ARBA00022692"/>
    </source>
</evidence>
<evidence type="ECO:0000256" key="1">
    <source>
        <dbReference type="ARBA" id="ARBA00004141"/>
    </source>
</evidence>
<feature type="transmembrane region" description="Helical" evidence="9">
    <location>
        <begin position="480"/>
        <end position="498"/>
    </location>
</feature>
<evidence type="ECO:0000256" key="8">
    <source>
        <dbReference type="ARBA" id="ARBA00023136"/>
    </source>
</evidence>
<feature type="transmembrane region" description="Helical" evidence="9">
    <location>
        <begin position="368"/>
        <end position="391"/>
    </location>
</feature>
<keyword evidence="4 9" id="KW-0812">Transmembrane</keyword>
<dbReference type="PANTHER" id="PTHR48041:SF105">
    <property type="entry name" value="FI02074P"/>
    <property type="match status" value="1"/>
</dbReference>
<reference evidence="11 12" key="1">
    <citation type="submission" date="2023-09" db="EMBL/GenBank/DDBJ databases">
        <title>Nesidiocoris tenuis whole genome shotgun sequence.</title>
        <authorList>
            <person name="Shibata T."/>
            <person name="Shimoda M."/>
            <person name="Kobayashi T."/>
            <person name="Uehara T."/>
        </authorList>
    </citation>
    <scope>NUCLEOTIDE SEQUENCE [LARGE SCALE GENOMIC DNA]</scope>
    <source>
        <strain evidence="11 12">Japan</strain>
    </source>
</reference>
<dbReference type="SUPFAM" id="SSF52540">
    <property type="entry name" value="P-loop containing nucleoside triphosphate hydrolases"/>
    <property type="match status" value="1"/>
</dbReference>
<organism evidence="11 12">
    <name type="scientific">Nesidiocoris tenuis</name>
    <dbReference type="NCBI Taxonomy" id="355587"/>
    <lineage>
        <taxon>Eukaryota</taxon>
        <taxon>Metazoa</taxon>
        <taxon>Ecdysozoa</taxon>
        <taxon>Arthropoda</taxon>
        <taxon>Hexapoda</taxon>
        <taxon>Insecta</taxon>
        <taxon>Pterygota</taxon>
        <taxon>Neoptera</taxon>
        <taxon>Paraneoptera</taxon>
        <taxon>Hemiptera</taxon>
        <taxon>Heteroptera</taxon>
        <taxon>Panheteroptera</taxon>
        <taxon>Cimicomorpha</taxon>
        <taxon>Miridae</taxon>
        <taxon>Dicyphina</taxon>
        <taxon>Nesidiocoris</taxon>
    </lineage>
</organism>
<dbReference type="SMART" id="SM00382">
    <property type="entry name" value="AAA"/>
    <property type="match status" value="1"/>
</dbReference>
<evidence type="ECO:0000256" key="9">
    <source>
        <dbReference type="SAM" id="Phobius"/>
    </source>
</evidence>
<evidence type="ECO:0000256" key="7">
    <source>
        <dbReference type="ARBA" id="ARBA00022989"/>
    </source>
</evidence>
<dbReference type="PROSITE" id="PS00211">
    <property type="entry name" value="ABC_TRANSPORTER_1"/>
    <property type="match status" value="1"/>
</dbReference>
<feature type="transmembrane region" description="Helical" evidence="9">
    <location>
        <begin position="412"/>
        <end position="436"/>
    </location>
</feature>
<feature type="transmembrane region" description="Helical" evidence="9">
    <location>
        <begin position="566"/>
        <end position="584"/>
    </location>
</feature>
<dbReference type="Pfam" id="PF01061">
    <property type="entry name" value="ABC2_membrane"/>
    <property type="match status" value="1"/>
</dbReference>
<evidence type="ECO:0000313" key="11">
    <source>
        <dbReference type="EMBL" id="BES87415.1"/>
    </source>
</evidence>
<dbReference type="InterPro" id="IPR003593">
    <property type="entry name" value="AAA+_ATPase"/>
</dbReference>
<gene>
    <name evidence="11" type="ORF">NTJ_00220</name>
</gene>
<evidence type="ECO:0000256" key="2">
    <source>
        <dbReference type="ARBA" id="ARBA00005814"/>
    </source>
</evidence>
<dbReference type="InterPro" id="IPR017871">
    <property type="entry name" value="ABC_transporter-like_CS"/>
</dbReference>
<comment type="subcellular location">
    <subcellularLocation>
        <location evidence="1">Membrane</location>
        <topology evidence="1">Multi-pass membrane protein</topology>
    </subcellularLocation>
</comment>
<keyword evidence="3" id="KW-0813">Transport</keyword>
<evidence type="ECO:0000313" key="12">
    <source>
        <dbReference type="Proteomes" id="UP001307889"/>
    </source>
</evidence>
<dbReference type="Proteomes" id="UP001307889">
    <property type="component" value="Chromosome 1"/>
</dbReference>
<sequence length="607" mass="68500">MTIPAVDLEFTDLSYTAGRRRIIKGISGSFKSGHLTAIMGPSGAGKSTLMNILAGYRTAGVSGVINVNGEPRRLAVFNKSKVYIMQEDLLQPYLTVREAMQLSSRLKLGPEHTEQYKEGVVDEILETLGLTKCQHTFTDNLSGGQRKRVSVALELVDNPPILFLDEPTTGLDVVSINNSVQLLRLLANQGRTVVCTIHQPSASLFSVFDRVYMIAKGKCIYQGVPSQLVPFISNATGLECPQTYNAADYVFEILQSNVIELLCDSIQNGKIIRNGEAAVRTLEYRKNQYEDSSKITKTVDILPMAAFSMNYPNSFWRQFTLLFARMMLQKRRHVLGIWLQIIHHVLSGFLVGIIFQKVGNDASRPFDNFKFCLCVSVFFMYTHCMIPVLTYPFEIKVMKREYFNRWYSLKSFYLAKTLSTLPFIVPLGVVFIVIVYVMSDQPLELRRFAWFATYCLLIALTSEGLGVLIGFTFNCTNGTVVGPSSMAPILMLAMHGMGYGEAIHPAMLQLLKASYLRFGIVGIITALYLDRTMECSDKEEPICFYKDARLIVRDLAMEGEETAPQLIGIIFYLILLRLLAFFSLRYRCTTEFNNTILVYLTKIIKRR</sequence>
<dbReference type="PANTHER" id="PTHR48041">
    <property type="entry name" value="ABC TRANSPORTER G FAMILY MEMBER 28"/>
    <property type="match status" value="1"/>
</dbReference>
<evidence type="ECO:0000256" key="3">
    <source>
        <dbReference type="ARBA" id="ARBA00022448"/>
    </source>
</evidence>
<dbReference type="InterPro" id="IPR027417">
    <property type="entry name" value="P-loop_NTPase"/>
</dbReference>
<keyword evidence="7 9" id="KW-1133">Transmembrane helix</keyword>
<keyword evidence="5" id="KW-0547">Nucleotide-binding</keyword>
<keyword evidence="8 9" id="KW-0472">Membrane</keyword>
<feature type="transmembrane region" description="Helical" evidence="9">
    <location>
        <begin position="448"/>
        <end position="473"/>
    </location>
</feature>
<dbReference type="Gene3D" id="3.40.50.300">
    <property type="entry name" value="P-loop containing nucleotide triphosphate hydrolases"/>
    <property type="match status" value="1"/>
</dbReference>
<dbReference type="InterPro" id="IPR050352">
    <property type="entry name" value="ABCG_transporters"/>
</dbReference>
<evidence type="ECO:0000259" key="10">
    <source>
        <dbReference type="PROSITE" id="PS50893"/>
    </source>
</evidence>
<dbReference type="InterPro" id="IPR003439">
    <property type="entry name" value="ABC_transporter-like_ATP-bd"/>
</dbReference>
<keyword evidence="6" id="KW-0067">ATP-binding</keyword>
<dbReference type="PROSITE" id="PS50893">
    <property type="entry name" value="ABC_TRANSPORTER_2"/>
    <property type="match status" value="1"/>
</dbReference>
<keyword evidence="12" id="KW-1185">Reference proteome</keyword>
<name>A0ABN7A5E7_9HEMI</name>
<dbReference type="InterPro" id="IPR013525">
    <property type="entry name" value="ABC2_TM"/>
</dbReference>
<comment type="similarity">
    <text evidence="2">Belongs to the ABC transporter superfamily. ABCG family. Eye pigment precursor importer (TC 3.A.1.204) subfamily.</text>
</comment>
<dbReference type="Pfam" id="PF00005">
    <property type="entry name" value="ABC_tran"/>
    <property type="match status" value="1"/>
</dbReference>
<dbReference type="CDD" id="cd03213">
    <property type="entry name" value="ABCG_EPDR"/>
    <property type="match status" value="1"/>
</dbReference>
<evidence type="ECO:0000256" key="5">
    <source>
        <dbReference type="ARBA" id="ARBA00022741"/>
    </source>
</evidence>
<feature type="domain" description="ABC transporter" evidence="10">
    <location>
        <begin position="8"/>
        <end position="241"/>
    </location>
</feature>
<dbReference type="EMBL" id="AP028909">
    <property type="protein sequence ID" value="BES87415.1"/>
    <property type="molecule type" value="Genomic_DNA"/>
</dbReference>
<feature type="transmembrane region" description="Helical" evidence="9">
    <location>
        <begin position="335"/>
        <end position="356"/>
    </location>
</feature>